<accession>A0A438JQP6</accession>
<feature type="region of interest" description="Disordered" evidence="1">
    <location>
        <begin position="1"/>
        <end position="30"/>
    </location>
</feature>
<organism evidence="3 4">
    <name type="scientific">Vitis vinifera</name>
    <name type="common">Grape</name>
    <dbReference type="NCBI Taxonomy" id="29760"/>
    <lineage>
        <taxon>Eukaryota</taxon>
        <taxon>Viridiplantae</taxon>
        <taxon>Streptophyta</taxon>
        <taxon>Embryophyta</taxon>
        <taxon>Tracheophyta</taxon>
        <taxon>Spermatophyta</taxon>
        <taxon>Magnoliopsida</taxon>
        <taxon>eudicotyledons</taxon>
        <taxon>Gunneridae</taxon>
        <taxon>Pentapetalae</taxon>
        <taxon>rosids</taxon>
        <taxon>Vitales</taxon>
        <taxon>Vitaceae</taxon>
        <taxon>Viteae</taxon>
        <taxon>Vitis</taxon>
    </lineage>
</organism>
<sequence length="164" mass="18057">MRHHGLQDGPEAPQAHQSASASSLSPQRAASSTKAITMLCPDGARADAEVFFGEEGRAVELKAQSLPNPRPLLDNTMGCKFKGPSGLGQNLGGMKPSGMEVWSRREEIEARKGKAPAFTREMLRRRKRRQFQRRHGLPSSLQADRRQGHRCAVSLFSHGFVVVK</sequence>
<comment type="caution">
    <text evidence="3">The sequence shown here is derived from an EMBL/GenBank/DDBJ whole genome shotgun (WGS) entry which is preliminary data.</text>
</comment>
<gene>
    <name evidence="3" type="ORF">CK203_019736</name>
</gene>
<feature type="compositionally biased region" description="Low complexity" evidence="1">
    <location>
        <begin position="10"/>
        <end position="30"/>
    </location>
</feature>
<dbReference type="InterPro" id="IPR006573">
    <property type="entry name" value="NHR_dom"/>
</dbReference>
<feature type="region of interest" description="Disordered" evidence="1">
    <location>
        <begin position="63"/>
        <end position="98"/>
    </location>
</feature>
<dbReference type="EMBL" id="QGNW01000031">
    <property type="protein sequence ID" value="RVX11277.1"/>
    <property type="molecule type" value="Genomic_DNA"/>
</dbReference>
<dbReference type="Proteomes" id="UP000288805">
    <property type="component" value="Unassembled WGS sequence"/>
</dbReference>
<feature type="domain" description="NHR" evidence="2">
    <location>
        <begin position="128"/>
        <end position="164"/>
    </location>
</feature>
<evidence type="ECO:0000313" key="3">
    <source>
        <dbReference type="EMBL" id="RVX11277.1"/>
    </source>
</evidence>
<evidence type="ECO:0000256" key="1">
    <source>
        <dbReference type="SAM" id="MobiDB-lite"/>
    </source>
</evidence>
<dbReference type="PROSITE" id="PS51065">
    <property type="entry name" value="NHR"/>
    <property type="match status" value="1"/>
</dbReference>
<protein>
    <recommendedName>
        <fullName evidence="2">NHR domain-containing protein</fullName>
    </recommendedName>
</protein>
<name>A0A438JQP6_VITVI</name>
<dbReference type="AlphaFoldDB" id="A0A438JQP6"/>
<reference evidence="3 4" key="1">
    <citation type="journal article" date="2018" name="PLoS Genet.">
        <title>Population sequencing reveals clonal diversity and ancestral inbreeding in the grapevine cultivar Chardonnay.</title>
        <authorList>
            <person name="Roach M.J."/>
            <person name="Johnson D.L."/>
            <person name="Bohlmann J."/>
            <person name="van Vuuren H.J."/>
            <person name="Jones S.J."/>
            <person name="Pretorius I.S."/>
            <person name="Schmidt S.A."/>
            <person name="Borneman A.R."/>
        </authorList>
    </citation>
    <scope>NUCLEOTIDE SEQUENCE [LARGE SCALE GENOMIC DNA]</scope>
    <source>
        <strain evidence="4">cv. Chardonnay</strain>
        <tissue evidence="3">Leaf</tissue>
    </source>
</reference>
<evidence type="ECO:0000259" key="2">
    <source>
        <dbReference type="PROSITE" id="PS51065"/>
    </source>
</evidence>
<proteinExistence type="predicted"/>
<evidence type="ECO:0000313" key="4">
    <source>
        <dbReference type="Proteomes" id="UP000288805"/>
    </source>
</evidence>